<dbReference type="InterPro" id="IPR010260">
    <property type="entry name" value="AlpA"/>
</dbReference>
<dbReference type="Proteomes" id="UP001302316">
    <property type="component" value="Unassembled WGS sequence"/>
</dbReference>
<proteinExistence type="predicted"/>
<comment type="caution">
    <text evidence="1">The sequence shown here is derived from an EMBL/GenBank/DDBJ whole genome shotgun (WGS) entry which is preliminary data.</text>
</comment>
<reference evidence="1 2" key="1">
    <citation type="submission" date="2023-12" db="EMBL/GenBank/DDBJ databases">
        <title>Whole-genome sequencing of halo(alkali)philic microorganisms from hypersaline lakes.</title>
        <authorList>
            <person name="Sorokin D.Y."/>
            <person name="Merkel A.Y."/>
            <person name="Messina E."/>
            <person name="Yakimov M."/>
        </authorList>
    </citation>
    <scope>NUCLEOTIDE SEQUENCE [LARGE SCALE GENOMIC DNA]</scope>
    <source>
        <strain evidence="1 2">AB-CW1</strain>
    </source>
</reference>
<gene>
    <name evidence="1" type="ORF">VCB98_06995</name>
</gene>
<dbReference type="InterPro" id="IPR009061">
    <property type="entry name" value="DNA-bd_dom_put_sf"/>
</dbReference>
<dbReference type="AlphaFoldDB" id="A0AAP6JEK3"/>
<keyword evidence="2" id="KW-1185">Reference proteome</keyword>
<evidence type="ECO:0000313" key="2">
    <source>
        <dbReference type="Proteomes" id="UP001302316"/>
    </source>
</evidence>
<accession>A0AAP6JEK3</accession>
<name>A0AAP6JEK3_9GAMM</name>
<dbReference type="Pfam" id="PF05930">
    <property type="entry name" value="Phage_AlpA"/>
    <property type="match status" value="1"/>
</dbReference>
<sequence>MNRNYVINERERRAITGISRSTWHRWEKAGLVPRRIQLGPRRVAWYLADINDWLEERARDTDPLTT</sequence>
<organism evidence="1 2">
    <name type="scientific">Natronospira elongata</name>
    <dbReference type="NCBI Taxonomy" id="3110268"/>
    <lineage>
        <taxon>Bacteria</taxon>
        <taxon>Pseudomonadati</taxon>
        <taxon>Pseudomonadota</taxon>
        <taxon>Gammaproteobacteria</taxon>
        <taxon>Natronospirales</taxon>
        <taxon>Natronospiraceae</taxon>
        <taxon>Natronospira</taxon>
    </lineage>
</organism>
<dbReference type="SUPFAM" id="SSF46955">
    <property type="entry name" value="Putative DNA-binding domain"/>
    <property type="match status" value="1"/>
</dbReference>
<dbReference type="RefSeq" id="WP_346051190.1">
    <property type="nucleotide sequence ID" value="NZ_JAYGII010000012.1"/>
</dbReference>
<dbReference type="EMBL" id="JAYGII010000012">
    <property type="protein sequence ID" value="MEA5445561.1"/>
    <property type="molecule type" value="Genomic_DNA"/>
</dbReference>
<evidence type="ECO:0000313" key="1">
    <source>
        <dbReference type="EMBL" id="MEA5445561.1"/>
    </source>
</evidence>
<dbReference type="Gene3D" id="1.10.238.160">
    <property type="match status" value="1"/>
</dbReference>
<protein>
    <submittedName>
        <fullName evidence="1">AlpA family phage regulatory protein</fullName>
    </submittedName>
</protein>